<dbReference type="RefSeq" id="WP_196816122.1">
    <property type="nucleotide sequence ID" value="NZ_CP012850.1"/>
</dbReference>
<keyword evidence="1" id="KW-1133">Transmembrane helix</keyword>
<dbReference type="AlphaFoldDB" id="A0A654MBU5"/>
<dbReference type="OrthoDB" id="11895at2157"/>
<accession>A0A654MBU5</accession>
<keyword evidence="1" id="KW-0812">Transmembrane</keyword>
<protein>
    <submittedName>
        <fullName evidence="2">Uncharacterized protein</fullName>
    </submittedName>
</protein>
<dbReference type="Proteomes" id="UP000058925">
    <property type="component" value="Chromosome"/>
</dbReference>
<sequence length="215" mass="23720">MVFWLSPLGVGKSLRNLQFIIVPGIVIGIIGGILLFFAAYNYYPQKNVNINLNGKCYEFLDEAYQKYQYLVSLREKELLKLQIDSLGESNTFVPITFSGSSDEVDNIIEKFDVNVTEIQTIGDQKTQVDKKIVRGVASSTILEQILNNISDSGADNTTNPIPKIGILPNSGISASESAKISDNIDQFMISGLKKIIGEKNGVKATECRSTIIYND</sequence>
<dbReference type="KEGG" id="taa:NMY3_02752"/>
<gene>
    <name evidence="2" type="ORF">NMY3_02752</name>
</gene>
<evidence type="ECO:0000256" key="1">
    <source>
        <dbReference type="SAM" id="Phobius"/>
    </source>
</evidence>
<reference evidence="3" key="1">
    <citation type="submission" date="2015-10" db="EMBL/GenBank/DDBJ databases">
        <title>Niche specialization of a soil ammonia-oxidizing archaeon, Candidatus Nitrosocosmicus oleophilus.</title>
        <authorList>
            <person name="Jung M.-Y."/>
            <person name="Rhee S.-K."/>
        </authorList>
    </citation>
    <scope>NUCLEOTIDE SEQUENCE [LARGE SCALE GENOMIC DNA]</scope>
    <source>
        <strain evidence="3">MY3</strain>
    </source>
</reference>
<keyword evidence="1" id="KW-0472">Membrane</keyword>
<dbReference type="EMBL" id="CP012850">
    <property type="protein sequence ID" value="ALI36942.1"/>
    <property type="molecule type" value="Genomic_DNA"/>
</dbReference>
<evidence type="ECO:0000313" key="3">
    <source>
        <dbReference type="Proteomes" id="UP000058925"/>
    </source>
</evidence>
<evidence type="ECO:0000313" key="2">
    <source>
        <dbReference type="EMBL" id="ALI36942.1"/>
    </source>
</evidence>
<proteinExistence type="predicted"/>
<feature type="transmembrane region" description="Helical" evidence="1">
    <location>
        <begin position="20"/>
        <end position="43"/>
    </location>
</feature>
<keyword evidence="3" id="KW-1185">Reference proteome</keyword>
<name>A0A654MBU5_9ARCH</name>
<organism evidence="2 3">
    <name type="scientific">Candidatus Nitrosocosmicus oleophilus</name>
    <dbReference type="NCBI Taxonomy" id="1353260"/>
    <lineage>
        <taxon>Archaea</taxon>
        <taxon>Nitrososphaerota</taxon>
        <taxon>Nitrososphaeria</taxon>
        <taxon>Nitrososphaerales</taxon>
        <taxon>Nitrososphaeraceae</taxon>
        <taxon>Candidatus Nitrosocosmicus</taxon>
    </lineage>
</organism>
<dbReference type="GeneID" id="60422667"/>